<dbReference type="CDD" id="cd18186">
    <property type="entry name" value="BTB_POZ_ZBTB_KLHL-like"/>
    <property type="match status" value="1"/>
</dbReference>
<evidence type="ECO:0000259" key="1">
    <source>
        <dbReference type="PROSITE" id="PS50097"/>
    </source>
</evidence>
<dbReference type="SUPFAM" id="SSF54695">
    <property type="entry name" value="POZ domain"/>
    <property type="match status" value="1"/>
</dbReference>
<dbReference type="Proteomes" id="UP000308133">
    <property type="component" value="Unassembled WGS sequence"/>
</dbReference>
<dbReference type="PROSITE" id="PS50097">
    <property type="entry name" value="BTB"/>
    <property type="match status" value="1"/>
</dbReference>
<dbReference type="SMART" id="SM00225">
    <property type="entry name" value="BTB"/>
    <property type="match status" value="1"/>
</dbReference>
<name>A0A4U7BAT7_9PEZI</name>
<sequence>MTTNNVRQEQGRNLAGLKNHYDNPRYSDVIIAFSGRKVHGHKIMLAKRSTYFAAMFRNDFKESNDAVVELEEDDPVALDAMLNAMYMNEVPLGFDWVDKGQAPLLRNLILCADKYQVEWLRDECLRLITTYFPDLVYEKSGHQVFELAQSLPEEILTTQKDIFVRSLMTGLLQHSRSRSFNDMLDDHPRLAQGLLQHLVWTGHEMDGARRRYCKACDVAVFTHSVAFMKCPMCRRDPRIGDFNQPIANCERWMLD</sequence>
<dbReference type="Gene3D" id="3.30.710.10">
    <property type="entry name" value="Potassium Channel Kv1.1, Chain A"/>
    <property type="match status" value="1"/>
</dbReference>
<dbReference type="InterPro" id="IPR011333">
    <property type="entry name" value="SKP1/BTB/POZ_sf"/>
</dbReference>
<evidence type="ECO:0000313" key="2">
    <source>
        <dbReference type="EMBL" id="TKX26860.1"/>
    </source>
</evidence>
<dbReference type="AlphaFoldDB" id="A0A4U7BAT7"/>
<comment type="caution">
    <text evidence="2">The sequence shown here is derived from an EMBL/GenBank/DDBJ whole genome shotgun (WGS) entry which is preliminary data.</text>
</comment>
<dbReference type="Pfam" id="PF00651">
    <property type="entry name" value="BTB"/>
    <property type="match status" value="1"/>
</dbReference>
<gene>
    <name evidence="2" type="ORF">C1H76_1015</name>
</gene>
<organism evidence="2 3">
    <name type="scientific">Elsinoe australis</name>
    <dbReference type="NCBI Taxonomy" id="40998"/>
    <lineage>
        <taxon>Eukaryota</taxon>
        <taxon>Fungi</taxon>
        <taxon>Dikarya</taxon>
        <taxon>Ascomycota</taxon>
        <taxon>Pezizomycotina</taxon>
        <taxon>Dothideomycetes</taxon>
        <taxon>Dothideomycetidae</taxon>
        <taxon>Myriangiales</taxon>
        <taxon>Elsinoaceae</taxon>
        <taxon>Elsinoe</taxon>
    </lineage>
</organism>
<feature type="domain" description="BTB" evidence="1">
    <location>
        <begin position="27"/>
        <end position="94"/>
    </location>
</feature>
<accession>A0A4U7BAT7</accession>
<proteinExistence type="predicted"/>
<reference evidence="2 3" key="1">
    <citation type="submission" date="2018-02" db="EMBL/GenBank/DDBJ databases">
        <title>Draft genome sequences of Elsinoe sp., causing black scab on jojoba.</title>
        <authorList>
            <person name="Stodart B."/>
            <person name="Jeffress S."/>
            <person name="Ash G."/>
            <person name="Arun Chinnappa K."/>
        </authorList>
    </citation>
    <scope>NUCLEOTIDE SEQUENCE [LARGE SCALE GENOMIC DNA]</scope>
    <source>
        <strain evidence="2 3">Hillstone_2</strain>
    </source>
</reference>
<evidence type="ECO:0000313" key="3">
    <source>
        <dbReference type="Proteomes" id="UP000308133"/>
    </source>
</evidence>
<dbReference type="PANTHER" id="PTHR24413">
    <property type="entry name" value="SPECKLE-TYPE POZ PROTEIN"/>
    <property type="match status" value="1"/>
</dbReference>
<dbReference type="InterPro" id="IPR000210">
    <property type="entry name" value="BTB/POZ_dom"/>
</dbReference>
<dbReference type="EMBL" id="PTQR01000011">
    <property type="protein sequence ID" value="TKX26860.1"/>
    <property type="molecule type" value="Genomic_DNA"/>
</dbReference>
<protein>
    <submittedName>
        <fullName evidence="2">BTB/POZ domain-containing protein 1</fullName>
    </submittedName>
</protein>